<feature type="transmembrane region" description="Helical" evidence="1">
    <location>
        <begin position="227"/>
        <end position="247"/>
    </location>
</feature>
<feature type="transmembrane region" description="Helical" evidence="1">
    <location>
        <begin position="193"/>
        <end position="221"/>
    </location>
</feature>
<dbReference type="Pfam" id="PF00487">
    <property type="entry name" value="FA_desaturase"/>
    <property type="match status" value="1"/>
</dbReference>
<accession>A0A6J6D4H2</accession>
<gene>
    <name evidence="3" type="ORF">UFOPK1619_00209</name>
</gene>
<protein>
    <submittedName>
        <fullName evidence="3">Unannotated protein</fullName>
    </submittedName>
</protein>
<feature type="transmembrane region" description="Helical" evidence="1">
    <location>
        <begin position="61"/>
        <end position="79"/>
    </location>
</feature>
<dbReference type="InterPro" id="IPR012171">
    <property type="entry name" value="Fatty_acid_desaturase"/>
</dbReference>
<dbReference type="GO" id="GO:0016491">
    <property type="term" value="F:oxidoreductase activity"/>
    <property type="evidence" value="ECO:0007669"/>
    <property type="project" value="InterPro"/>
</dbReference>
<feature type="domain" description="Fatty acid desaturase" evidence="2">
    <location>
        <begin position="60"/>
        <end position="316"/>
    </location>
</feature>
<dbReference type="InterPro" id="IPR005804">
    <property type="entry name" value="FA_desaturase_dom"/>
</dbReference>
<keyword evidence="1" id="KW-1133">Transmembrane helix</keyword>
<dbReference type="EMBL" id="CAEZTI010000022">
    <property type="protein sequence ID" value="CAB4558255.1"/>
    <property type="molecule type" value="Genomic_DNA"/>
</dbReference>
<dbReference type="AlphaFoldDB" id="A0A6J6D4H2"/>
<keyword evidence="1" id="KW-0812">Transmembrane</keyword>
<keyword evidence="1" id="KW-0472">Membrane</keyword>
<proteinExistence type="predicted"/>
<dbReference type="PANTHER" id="PTHR32100">
    <property type="entry name" value="OMEGA-6 FATTY ACID DESATURASE, CHLOROPLASTIC"/>
    <property type="match status" value="1"/>
</dbReference>
<name>A0A6J6D4H2_9ZZZZ</name>
<sequence>MSPETSVKPGPRERSLNDVRAIIPESCYERSVPKATRALVQASVLYVLPMIGLAITNNIWALIGLWALTGLAIAGLFVLGHDASHNALLDSRRMNRIIAQICMGPSVHVESAWDLGHNRIHHGYTSRQGFDFVWHPLTTEEFNKLSAFAKMRHRLEWSAFGSGAYFLREVWWQKMWRFNAPGKRHDAIVRDKIVLGTALAVFVAALAILGAMTGTWLNALWMPTKMLVIPFLVFMQIFGWTVYVHHVDPEIRWWARREWSQFQGQMESTTILDFPKIINYLWFYNIFVHVPHHVDARIPFHQLPKAAAAIQNAYPDTVRSGKYSARTYLNAVRTCKLYDFEAGTWLPYSAARS</sequence>
<reference evidence="3" key="1">
    <citation type="submission" date="2020-05" db="EMBL/GenBank/DDBJ databases">
        <authorList>
            <person name="Chiriac C."/>
            <person name="Salcher M."/>
            <person name="Ghai R."/>
            <person name="Kavagutti S V."/>
        </authorList>
    </citation>
    <scope>NUCLEOTIDE SEQUENCE</scope>
</reference>
<evidence type="ECO:0000256" key="1">
    <source>
        <dbReference type="SAM" id="Phobius"/>
    </source>
</evidence>
<organism evidence="3">
    <name type="scientific">freshwater metagenome</name>
    <dbReference type="NCBI Taxonomy" id="449393"/>
    <lineage>
        <taxon>unclassified sequences</taxon>
        <taxon>metagenomes</taxon>
        <taxon>ecological metagenomes</taxon>
    </lineage>
</organism>
<feature type="transmembrane region" description="Helical" evidence="1">
    <location>
        <begin position="38"/>
        <end position="55"/>
    </location>
</feature>
<dbReference type="GO" id="GO:0006629">
    <property type="term" value="P:lipid metabolic process"/>
    <property type="evidence" value="ECO:0007669"/>
    <property type="project" value="InterPro"/>
</dbReference>
<evidence type="ECO:0000313" key="3">
    <source>
        <dbReference type="EMBL" id="CAB4558255.1"/>
    </source>
</evidence>
<evidence type="ECO:0000259" key="2">
    <source>
        <dbReference type="Pfam" id="PF00487"/>
    </source>
</evidence>